<dbReference type="InterPro" id="IPR013087">
    <property type="entry name" value="Znf_C2H2_type"/>
</dbReference>
<evidence type="ECO:0000256" key="1">
    <source>
        <dbReference type="PROSITE-ProRule" id="PRU00042"/>
    </source>
</evidence>
<name>A0AAV2IC98_LYMST</name>
<evidence type="ECO:0000256" key="2">
    <source>
        <dbReference type="SAM" id="MobiDB-lite"/>
    </source>
</evidence>
<dbReference type="Proteomes" id="UP001497497">
    <property type="component" value="Unassembled WGS sequence"/>
</dbReference>
<dbReference type="SMART" id="SM00355">
    <property type="entry name" value="ZnF_C2H2"/>
    <property type="match status" value="3"/>
</dbReference>
<dbReference type="PROSITE" id="PS00028">
    <property type="entry name" value="ZINC_FINGER_C2H2_1"/>
    <property type="match status" value="2"/>
</dbReference>
<feature type="domain" description="C2H2-type" evidence="3">
    <location>
        <begin position="113"/>
        <end position="140"/>
    </location>
</feature>
<organism evidence="4 5">
    <name type="scientific">Lymnaea stagnalis</name>
    <name type="common">Great pond snail</name>
    <name type="synonym">Helix stagnalis</name>
    <dbReference type="NCBI Taxonomy" id="6523"/>
    <lineage>
        <taxon>Eukaryota</taxon>
        <taxon>Metazoa</taxon>
        <taxon>Spiralia</taxon>
        <taxon>Lophotrochozoa</taxon>
        <taxon>Mollusca</taxon>
        <taxon>Gastropoda</taxon>
        <taxon>Heterobranchia</taxon>
        <taxon>Euthyneura</taxon>
        <taxon>Panpulmonata</taxon>
        <taxon>Hygrophila</taxon>
        <taxon>Lymnaeoidea</taxon>
        <taxon>Lymnaeidae</taxon>
        <taxon>Lymnaea</taxon>
    </lineage>
</organism>
<keyword evidence="1" id="KW-0862">Zinc</keyword>
<feature type="region of interest" description="Disordered" evidence="2">
    <location>
        <begin position="162"/>
        <end position="210"/>
    </location>
</feature>
<reference evidence="4 5" key="1">
    <citation type="submission" date="2024-04" db="EMBL/GenBank/DDBJ databases">
        <authorList>
            <consortium name="Genoscope - CEA"/>
            <person name="William W."/>
        </authorList>
    </citation>
    <scope>NUCLEOTIDE SEQUENCE [LARGE SCALE GENOMIC DNA]</scope>
</reference>
<dbReference type="AlphaFoldDB" id="A0AAV2IC98"/>
<feature type="compositionally biased region" description="Basic and acidic residues" evidence="2">
    <location>
        <begin position="188"/>
        <end position="208"/>
    </location>
</feature>
<dbReference type="PROSITE" id="PS50157">
    <property type="entry name" value="ZINC_FINGER_C2H2_2"/>
    <property type="match status" value="1"/>
</dbReference>
<dbReference type="EMBL" id="CAXITT010000537">
    <property type="protein sequence ID" value="CAL1543275.1"/>
    <property type="molecule type" value="Genomic_DNA"/>
</dbReference>
<keyword evidence="5" id="KW-1185">Reference proteome</keyword>
<feature type="non-terminal residue" evidence="4">
    <location>
        <position position="231"/>
    </location>
</feature>
<feature type="compositionally biased region" description="Polar residues" evidence="2">
    <location>
        <begin position="173"/>
        <end position="186"/>
    </location>
</feature>
<dbReference type="SUPFAM" id="SSF57667">
    <property type="entry name" value="beta-beta-alpha zinc fingers"/>
    <property type="match status" value="1"/>
</dbReference>
<keyword evidence="1" id="KW-0479">Metal-binding</keyword>
<gene>
    <name evidence="4" type="ORF">GSLYS_00016809001</name>
</gene>
<proteinExistence type="predicted"/>
<dbReference type="Gene3D" id="3.30.160.60">
    <property type="entry name" value="Classic Zinc Finger"/>
    <property type="match status" value="1"/>
</dbReference>
<accession>A0AAV2IC98</accession>
<evidence type="ECO:0000313" key="5">
    <source>
        <dbReference type="Proteomes" id="UP001497497"/>
    </source>
</evidence>
<dbReference type="InterPro" id="IPR036236">
    <property type="entry name" value="Znf_C2H2_sf"/>
</dbReference>
<evidence type="ECO:0000313" key="4">
    <source>
        <dbReference type="EMBL" id="CAL1543275.1"/>
    </source>
</evidence>
<dbReference type="GO" id="GO:0008270">
    <property type="term" value="F:zinc ion binding"/>
    <property type="evidence" value="ECO:0007669"/>
    <property type="project" value="UniProtKB-KW"/>
</dbReference>
<comment type="caution">
    <text evidence="4">The sequence shown here is derived from an EMBL/GenBank/DDBJ whole genome shotgun (WGS) entry which is preliminary data.</text>
</comment>
<keyword evidence="1" id="KW-0863">Zinc-finger</keyword>
<evidence type="ECO:0000259" key="3">
    <source>
        <dbReference type="PROSITE" id="PS50157"/>
    </source>
</evidence>
<protein>
    <recommendedName>
        <fullName evidence="3">C2H2-type domain-containing protein</fullName>
    </recommendedName>
</protein>
<sequence length="231" mass="25746">MNHTNISCPDVTCPAEMTQLSPDMTADVVMQCSENIVKSENKTPPPSGLKEQQAFYCTQCSISCWSLTDLRRHLLIHTDLDLVAYDCHYCEFTCSEQSEFNGHLASHMEVNGFICSLCGLTCCSKTALIQHTISHMNDSEDDHLLPSIDTNLSPSEVHKNCLKQKKSSDRSKLGSNSKHSSQTKSQKLLKEGQRKGRAENSIAHKPDYDWSSVAQLTNMKGDRCCEARQSA</sequence>